<dbReference type="PANTHER" id="PTHR33164:SF99">
    <property type="entry name" value="MARR FAMILY REGULATORY PROTEIN"/>
    <property type="match status" value="1"/>
</dbReference>
<keyword evidence="3" id="KW-1185">Reference proteome</keyword>
<dbReference type="Gene3D" id="1.10.10.10">
    <property type="entry name" value="Winged helix-like DNA-binding domain superfamily/Winged helix DNA-binding domain"/>
    <property type="match status" value="1"/>
</dbReference>
<dbReference type="PANTHER" id="PTHR33164">
    <property type="entry name" value="TRANSCRIPTIONAL REGULATOR, MARR FAMILY"/>
    <property type="match status" value="1"/>
</dbReference>
<dbReference type="RefSeq" id="WP_345379952.1">
    <property type="nucleotide sequence ID" value="NZ_BAABRR010000011.1"/>
</dbReference>
<dbReference type="Proteomes" id="UP001426770">
    <property type="component" value="Unassembled WGS sequence"/>
</dbReference>
<evidence type="ECO:0000313" key="2">
    <source>
        <dbReference type="EMBL" id="GAA5519588.1"/>
    </source>
</evidence>
<feature type="domain" description="HTH marR-type" evidence="1">
    <location>
        <begin position="18"/>
        <end position="149"/>
    </location>
</feature>
<evidence type="ECO:0000259" key="1">
    <source>
        <dbReference type="PROSITE" id="PS50995"/>
    </source>
</evidence>
<dbReference type="PROSITE" id="PS50995">
    <property type="entry name" value="HTH_MARR_2"/>
    <property type="match status" value="1"/>
</dbReference>
<dbReference type="InterPro" id="IPR036388">
    <property type="entry name" value="WH-like_DNA-bd_sf"/>
</dbReference>
<dbReference type="EMBL" id="BAABRR010000011">
    <property type="protein sequence ID" value="GAA5519588.1"/>
    <property type="molecule type" value="Genomic_DNA"/>
</dbReference>
<dbReference type="SUPFAM" id="SSF46785">
    <property type="entry name" value="Winged helix' DNA-binding domain"/>
    <property type="match status" value="1"/>
</dbReference>
<accession>A0ABP9WK23</accession>
<sequence length="197" mass="20779">MRAAAPTAPLTHPERVAVARLHALLELLPTALDHRLAGAGITAFEYSLLEALHEAPDTRMRLSALASRTNATLPRLSRVVTSLERKGLVTRTPCAEDGRAFNAVLTESGATLYRDTLPLHADAVREMILADLTDADVDALAELTLKILGRLDPNRRLAITASLAGTPCAADPEIACAADPAPLGESCPADPPASLPE</sequence>
<protein>
    <submittedName>
        <fullName evidence="2">Transcriptional regulator SlyA</fullName>
    </submittedName>
</protein>
<dbReference type="InterPro" id="IPR036390">
    <property type="entry name" value="WH_DNA-bd_sf"/>
</dbReference>
<evidence type="ECO:0000313" key="3">
    <source>
        <dbReference type="Proteomes" id="UP001426770"/>
    </source>
</evidence>
<reference evidence="2 3" key="1">
    <citation type="submission" date="2024-02" db="EMBL/GenBank/DDBJ databases">
        <title>Lysinimicrobium sediminis NBRC 112286.</title>
        <authorList>
            <person name="Ichikawa N."/>
            <person name="Katano-Makiyama Y."/>
            <person name="Hidaka K."/>
        </authorList>
    </citation>
    <scope>NUCLEOTIDE SEQUENCE [LARGE SCALE GENOMIC DNA]</scope>
    <source>
        <strain evidence="2 3">NBRC 112286</strain>
    </source>
</reference>
<comment type="caution">
    <text evidence="2">The sequence shown here is derived from an EMBL/GenBank/DDBJ whole genome shotgun (WGS) entry which is preliminary data.</text>
</comment>
<gene>
    <name evidence="2" type="primary">slyA</name>
    <name evidence="2" type="ORF">Lsed01_02039</name>
</gene>
<dbReference type="InterPro" id="IPR039422">
    <property type="entry name" value="MarR/SlyA-like"/>
</dbReference>
<dbReference type="PRINTS" id="PR00598">
    <property type="entry name" value="HTHMARR"/>
</dbReference>
<proteinExistence type="predicted"/>
<dbReference type="SMART" id="SM00347">
    <property type="entry name" value="HTH_MARR"/>
    <property type="match status" value="1"/>
</dbReference>
<name>A0ABP9WK23_9MICO</name>
<organism evidence="2 3">
    <name type="scientific">Demequina sediminis</name>
    <dbReference type="NCBI Taxonomy" id="1930058"/>
    <lineage>
        <taxon>Bacteria</taxon>
        <taxon>Bacillati</taxon>
        <taxon>Actinomycetota</taxon>
        <taxon>Actinomycetes</taxon>
        <taxon>Micrococcales</taxon>
        <taxon>Demequinaceae</taxon>
        <taxon>Demequina</taxon>
    </lineage>
</organism>
<dbReference type="InterPro" id="IPR000835">
    <property type="entry name" value="HTH_MarR-typ"/>
</dbReference>
<dbReference type="Pfam" id="PF12802">
    <property type="entry name" value="MarR_2"/>
    <property type="match status" value="1"/>
</dbReference>